<feature type="region of interest" description="Disordered" evidence="1">
    <location>
        <begin position="215"/>
        <end position="253"/>
    </location>
</feature>
<dbReference type="AlphaFoldDB" id="A0A0R3PID5"/>
<protein>
    <submittedName>
        <fullName evidence="5">DUF5641 domain-containing protein</fullName>
    </submittedName>
</protein>
<sequence length="253" mass="29022">MEDNYAVCSVVGSILRASYEVSQVHSIQSIAKDKIPTTEELETLLVEIERNLNSRPLIYQEEGPDNFVTLPPIDFIQRDMIITYPFKFSREEEDDETYLPPQEAVLLRTRKEVQDALASSHKLTEHYWNIWSREYLKSLRETHKLNINDKRGTRINPTIGTVVLIHDPALPRNAWKMARIIDLNQTETGAIREAQLKLPCGHIARRPINLLIPLELKDSPAEKRSDTNGEKESETGSIPKTGMKNSTRPKPKR</sequence>
<dbReference type="PANTHER" id="PTHR47331">
    <property type="entry name" value="PHD-TYPE DOMAIN-CONTAINING PROTEIN"/>
    <property type="match status" value="1"/>
</dbReference>
<feature type="compositionally biased region" description="Polar residues" evidence="1">
    <location>
        <begin position="235"/>
        <end position="246"/>
    </location>
</feature>
<dbReference type="InterPro" id="IPR040676">
    <property type="entry name" value="DUF5641"/>
</dbReference>
<proteinExistence type="predicted"/>
<evidence type="ECO:0000313" key="5">
    <source>
        <dbReference type="WBParaSite" id="ACOC_0000411201-mRNA-1"/>
    </source>
</evidence>
<dbReference type="WBParaSite" id="ACOC_0000411201-mRNA-1">
    <property type="protein sequence ID" value="ACOC_0000411201-mRNA-1"/>
    <property type="gene ID" value="ACOC_0000411201"/>
</dbReference>
<organism evidence="5">
    <name type="scientific">Angiostrongylus costaricensis</name>
    <name type="common">Nematode worm</name>
    <dbReference type="NCBI Taxonomy" id="334426"/>
    <lineage>
        <taxon>Eukaryota</taxon>
        <taxon>Metazoa</taxon>
        <taxon>Ecdysozoa</taxon>
        <taxon>Nematoda</taxon>
        <taxon>Chromadorea</taxon>
        <taxon>Rhabditida</taxon>
        <taxon>Rhabditina</taxon>
        <taxon>Rhabditomorpha</taxon>
        <taxon>Strongyloidea</taxon>
        <taxon>Metastrongylidae</taxon>
        <taxon>Angiostrongylus</taxon>
    </lineage>
</organism>
<dbReference type="STRING" id="334426.A0A0R3PID5"/>
<dbReference type="EMBL" id="UYYA01002068">
    <property type="protein sequence ID" value="VDM55698.1"/>
    <property type="molecule type" value="Genomic_DNA"/>
</dbReference>
<gene>
    <name evidence="3" type="ORF">ACOC_LOCUS4113</name>
</gene>
<dbReference type="Pfam" id="PF18701">
    <property type="entry name" value="DUF5641"/>
    <property type="match status" value="1"/>
</dbReference>
<evidence type="ECO:0000313" key="4">
    <source>
        <dbReference type="Proteomes" id="UP000267027"/>
    </source>
</evidence>
<evidence type="ECO:0000313" key="3">
    <source>
        <dbReference type="EMBL" id="VDM55698.1"/>
    </source>
</evidence>
<dbReference type="Proteomes" id="UP000267027">
    <property type="component" value="Unassembled WGS sequence"/>
</dbReference>
<feature type="compositionally biased region" description="Basic and acidic residues" evidence="1">
    <location>
        <begin position="215"/>
        <end position="234"/>
    </location>
</feature>
<reference evidence="5" key="1">
    <citation type="submission" date="2017-02" db="UniProtKB">
        <authorList>
            <consortium name="WormBaseParasite"/>
        </authorList>
    </citation>
    <scope>IDENTIFICATION</scope>
</reference>
<feature type="domain" description="DUF5641" evidence="2">
    <location>
        <begin position="120"/>
        <end position="214"/>
    </location>
</feature>
<name>A0A0R3PID5_ANGCS</name>
<evidence type="ECO:0000259" key="2">
    <source>
        <dbReference type="Pfam" id="PF18701"/>
    </source>
</evidence>
<keyword evidence="4" id="KW-1185">Reference proteome</keyword>
<accession>A0A0R3PID5</accession>
<dbReference type="OrthoDB" id="5868911at2759"/>
<evidence type="ECO:0000256" key="1">
    <source>
        <dbReference type="SAM" id="MobiDB-lite"/>
    </source>
</evidence>
<reference evidence="3 4" key="2">
    <citation type="submission" date="2018-11" db="EMBL/GenBank/DDBJ databases">
        <authorList>
            <consortium name="Pathogen Informatics"/>
        </authorList>
    </citation>
    <scope>NUCLEOTIDE SEQUENCE [LARGE SCALE GENOMIC DNA]</scope>
    <source>
        <strain evidence="3 4">Costa Rica</strain>
    </source>
</reference>
<dbReference type="OMA" id="CGHIARR"/>